<dbReference type="AlphaFoldDB" id="A0AA36CKP9"/>
<gene>
    <name evidence="2" type="ORF">MSPICULIGERA_LOCUS8256</name>
</gene>
<accession>A0AA36CKP9</accession>
<proteinExistence type="predicted"/>
<reference evidence="2" key="1">
    <citation type="submission" date="2023-06" db="EMBL/GenBank/DDBJ databases">
        <authorList>
            <person name="Delattre M."/>
        </authorList>
    </citation>
    <scope>NUCLEOTIDE SEQUENCE</scope>
    <source>
        <strain evidence="2">AF72</strain>
    </source>
</reference>
<sequence>MPAESEPHGHQLAMKSKHKPVNIKALFKVSMLLWVLYTVASLYWVLHFIMDPESKPSALLVFIQTWQILSGILGIFFGSMAIVEAKKLQWIDGLMGFWACSLLLTVTTMICITIWGSESEIAIFDDANVPVVAMGLPTWLWKPKTHHPLAPVESRNYRCCCSCCTAKCGFTTVLIFWAIGALLTLGFLMIFMLAPAVYLKLLKMPEFYTVVFSLLCAFTGVRSIQTLKPCWMQLFLIFWFVGSALSWTLWIIYWVMLTEGFEQMSAKDKMEEGKKHVDTRPFTWTLLAPLIVTLLICQTFFTCLFLSYYRYVRDRQLEIDQQRGQMTAITTHNI</sequence>
<protein>
    <submittedName>
        <fullName evidence="2">Uncharacterized protein</fullName>
    </submittedName>
</protein>
<feature type="transmembrane region" description="Helical" evidence="1">
    <location>
        <begin position="174"/>
        <end position="201"/>
    </location>
</feature>
<dbReference type="EMBL" id="CATQJA010002128">
    <property type="protein sequence ID" value="CAJ0569796.1"/>
    <property type="molecule type" value="Genomic_DNA"/>
</dbReference>
<feature type="transmembrane region" description="Helical" evidence="1">
    <location>
        <begin position="58"/>
        <end position="83"/>
    </location>
</feature>
<feature type="non-terminal residue" evidence="2">
    <location>
        <position position="1"/>
    </location>
</feature>
<comment type="caution">
    <text evidence="2">The sequence shown here is derived from an EMBL/GenBank/DDBJ whole genome shotgun (WGS) entry which is preliminary data.</text>
</comment>
<keyword evidence="1" id="KW-0812">Transmembrane</keyword>
<keyword evidence="1" id="KW-0472">Membrane</keyword>
<keyword evidence="3" id="KW-1185">Reference proteome</keyword>
<organism evidence="2 3">
    <name type="scientific">Mesorhabditis spiculigera</name>
    <dbReference type="NCBI Taxonomy" id="96644"/>
    <lineage>
        <taxon>Eukaryota</taxon>
        <taxon>Metazoa</taxon>
        <taxon>Ecdysozoa</taxon>
        <taxon>Nematoda</taxon>
        <taxon>Chromadorea</taxon>
        <taxon>Rhabditida</taxon>
        <taxon>Rhabditina</taxon>
        <taxon>Rhabditomorpha</taxon>
        <taxon>Rhabditoidea</taxon>
        <taxon>Rhabditidae</taxon>
        <taxon>Mesorhabditinae</taxon>
        <taxon>Mesorhabditis</taxon>
    </lineage>
</organism>
<keyword evidence="1" id="KW-1133">Transmembrane helix</keyword>
<evidence type="ECO:0000256" key="1">
    <source>
        <dbReference type="SAM" id="Phobius"/>
    </source>
</evidence>
<evidence type="ECO:0000313" key="2">
    <source>
        <dbReference type="EMBL" id="CAJ0569796.1"/>
    </source>
</evidence>
<feature type="transmembrane region" description="Helical" evidence="1">
    <location>
        <begin position="95"/>
        <end position="115"/>
    </location>
</feature>
<feature type="transmembrane region" description="Helical" evidence="1">
    <location>
        <begin position="286"/>
        <end position="309"/>
    </location>
</feature>
<evidence type="ECO:0000313" key="3">
    <source>
        <dbReference type="Proteomes" id="UP001177023"/>
    </source>
</evidence>
<feature type="transmembrane region" description="Helical" evidence="1">
    <location>
        <begin position="207"/>
        <end position="224"/>
    </location>
</feature>
<feature type="transmembrane region" description="Helical" evidence="1">
    <location>
        <begin position="236"/>
        <end position="256"/>
    </location>
</feature>
<name>A0AA36CKP9_9BILA</name>
<feature type="transmembrane region" description="Helical" evidence="1">
    <location>
        <begin position="25"/>
        <end position="46"/>
    </location>
</feature>
<dbReference type="Proteomes" id="UP001177023">
    <property type="component" value="Unassembled WGS sequence"/>
</dbReference>